<dbReference type="InterPro" id="IPR012337">
    <property type="entry name" value="RNaseH-like_sf"/>
</dbReference>
<dbReference type="PANTHER" id="PTHR35004">
    <property type="entry name" value="TRANSPOSASE RV3428C-RELATED"/>
    <property type="match status" value="1"/>
</dbReference>
<organism evidence="3 4">
    <name type="scientific">Limosilactobacillus urinaemulieris</name>
    <dbReference type="NCBI Taxonomy" id="2742600"/>
    <lineage>
        <taxon>Bacteria</taxon>
        <taxon>Bacillati</taxon>
        <taxon>Bacillota</taxon>
        <taxon>Bacilli</taxon>
        <taxon>Lactobacillales</taxon>
        <taxon>Lactobacillaceae</taxon>
        <taxon>Limosilactobacillus</taxon>
    </lineage>
</organism>
<evidence type="ECO:0000259" key="2">
    <source>
        <dbReference type="PROSITE" id="PS50994"/>
    </source>
</evidence>
<protein>
    <submittedName>
        <fullName evidence="3">IS21 family transposase</fullName>
    </submittedName>
</protein>
<name>A0ABR8ZJD8_9LACO</name>
<dbReference type="NCBIfam" id="NF033546">
    <property type="entry name" value="transpos_IS21"/>
    <property type="match status" value="1"/>
</dbReference>
<dbReference type="Gene3D" id="3.30.420.10">
    <property type="entry name" value="Ribonuclease H-like superfamily/Ribonuclease H"/>
    <property type="match status" value="1"/>
</dbReference>
<dbReference type="PANTHER" id="PTHR35004:SF6">
    <property type="entry name" value="TRANSPOSASE"/>
    <property type="match status" value="1"/>
</dbReference>
<accession>A0ABR8ZJD8</accession>
<dbReference type="InterPro" id="IPR054353">
    <property type="entry name" value="IstA-like_C"/>
</dbReference>
<dbReference type="Pfam" id="PF22483">
    <property type="entry name" value="Mu-transpos_C_2"/>
    <property type="match status" value="1"/>
</dbReference>
<evidence type="ECO:0000313" key="4">
    <source>
        <dbReference type="Proteomes" id="UP000645007"/>
    </source>
</evidence>
<dbReference type="InterPro" id="IPR036397">
    <property type="entry name" value="RNaseH_sf"/>
</dbReference>
<comment type="caution">
    <text evidence="3">The sequence shown here is derived from an EMBL/GenBank/DDBJ whole genome shotgun (WGS) entry which is preliminary data.</text>
</comment>
<dbReference type="RefSeq" id="WP_191911190.1">
    <property type="nucleotide sequence ID" value="NZ_JABUXR010000005.1"/>
</dbReference>
<feature type="domain" description="Integrase catalytic" evidence="2">
    <location>
        <begin position="115"/>
        <end position="291"/>
    </location>
</feature>
<dbReference type="Proteomes" id="UP000645007">
    <property type="component" value="Unassembled WGS sequence"/>
</dbReference>
<sequence>MRKEVYERMRYFVVEQIKPNYSAVARQYGVDPRTVKAAYLRAQSGEPTIVRKRRSRRSKLDEYQDMIEDKYTAGCSARSIYDFIVEKGFTDKYTIVKDYCRRFRKAQTKKATIRVEHTIGLSAQVDWKEQVTMTDRNGVPHTFSIFLYVLPYSKFKFLKLTLDQKQDTLFKCLFEAFKATGGIPKEIWFDNMSTVVDHKLSDFHHHRFNERFLSFSHDAGFHSIACRPFRPQTKGCVEALARTMGRLKPYDGEFSTINDLNNIINRLAKRLNHEKSQSNNQKPVELWAKEKEHFRSLNYDLTRYFNSVQTRKVSQDSMIRFQNHQYSVSPNYIGKEVEIKPTTDGKAIRIFYQGFEIQKHDLTDKQFNYDPHDKRAILRSDLMADKTDEEINHYMHSNLSIYDQIGKQNESIPKIN</sequence>
<dbReference type="InterPro" id="IPR001584">
    <property type="entry name" value="Integrase_cat-core"/>
</dbReference>
<dbReference type="PROSITE" id="PS50994">
    <property type="entry name" value="INTEGRASE"/>
    <property type="match status" value="1"/>
</dbReference>
<reference evidence="3 4" key="1">
    <citation type="submission" date="2020-06" db="EMBL/GenBank/DDBJ databases">
        <title>Limosilactobacillus sp. nov.</title>
        <authorList>
            <person name="Ksiezarek M."/>
            <person name="Goncalves Ribeiro T."/>
            <person name="Rocha J."/>
            <person name="Grosso F."/>
            <person name="Peixe L."/>
        </authorList>
    </citation>
    <scope>NUCLEOTIDE SEQUENCE [LARGE SCALE GENOMIC DNA]</scope>
    <source>
        <strain evidence="4">c9Ua_26_M</strain>
    </source>
</reference>
<proteinExistence type="inferred from homology"/>
<dbReference type="EMBL" id="JABUXR010000005">
    <property type="protein sequence ID" value="MBD8085415.1"/>
    <property type="molecule type" value="Genomic_DNA"/>
</dbReference>
<gene>
    <name evidence="3" type="ORF">HUK45_03990</name>
</gene>
<dbReference type="SUPFAM" id="SSF53098">
    <property type="entry name" value="Ribonuclease H-like"/>
    <property type="match status" value="1"/>
</dbReference>
<evidence type="ECO:0000313" key="3">
    <source>
        <dbReference type="EMBL" id="MBD8085415.1"/>
    </source>
</evidence>
<evidence type="ECO:0000256" key="1">
    <source>
        <dbReference type="ARBA" id="ARBA00009277"/>
    </source>
</evidence>
<keyword evidence="4" id="KW-1185">Reference proteome</keyword>
<comment type="similarity">
    <text evidence="1">Belongs to the transposase IS21/IS408/IS1162 family.</text>
</comment>